<dbReference type="InterPro" id="IPR001920">
    <property type="entry name" value="Asp/Glu_race"/>
</dbReference>
<dbReference type="InterPro" id="IPR015942">
    <property type="entry name" value="Asp/Glu/hydantoin_racemase"/>
</dbReference>
<evidence type="ECO:0000313" key="9">
    <source>
        <dbReference type="Proteomes" id="UP000005038"/>
    </source>
</evidence>
<evidence type="ECO:0000256" key="2">
    <source>
        <dbReference type="ARBA" id="ARBA00013090"/>
    </source>
</evidence>
<name>H5TRH3_GORO1</name>
<dbReference type="Gene3D" id="3.40.50.1860">
    <property type="match status" value="2"/>
</dbReference>
<dbReference type="OrthoDB" id="9801055at2"/>
<accession>H5TRH3</accession>
<protein>
    <recommendedName>
        <fullName evidence="2 7">Glutamate racemase</fullName>
        <ecNumber evidence="2 7">5.1.1.3</ecNumber>
    </recommendedName>
</protein>
<dbReference type="GO" id="GO:0008881">
    <property type="term" value="F:glutamate racemase activity"/>
    <property type="evidence" value="ECO:0007669"/>
    <property type="project" value="UniProtKB-UniRule"/>
</dbReference>
<dbReference type="STRING" id="1108044.GOOTI_195_00140"/>
<comment type="pathway">
    <text evidence="7">Cell wall biogenesis; peptidoglycan biosynthesis.</text>
</comment>
<dbReference type="PANTHER" id="PTHR21198:SF3">
    <property type="entry name" value="GLUTAMATE RACEMASE"/>
    <property type="match status" value="1"/>
</dbReference>
<dbReference type="InterPro" id="IPR033134">
    <property type="entry name" value="Asp/Glu_racemase_AS_2"/>
</dbReference>
<keyword evidence="4 7" id="KW-0573">Peptidoglycan synthesis</keyword>
<keyword evidence="9" id="KW-1185">Reference proteome</keyword>
<keyword evidence="6 7" id="KW-0961">Cell wall biogenesis/degradation</keyword>
<keyword evidence="5 7" id="KW-0413">Isomerase</keyword>
<gene>
    <name evidence="7 8" type="primary">murI</name>
    <name evidence="8" type="ORF">GOOTI_195_00140</name>
</gene>
<evidence type="ECO:0000256" key="6">
    <source>
        <dbReference type="ARBA" id="ARBA00023316"/>
    </source>
</evidence>
<dbReference type="RefSeq" id="WP_007240265.1">
    <property type="nucleotide sequence ID" value="NZ_BAFB01000195.1"/>
</dbReference>
<dbReference type="Proteomes" id="UP000005038">
    <property type="component" value="Unassembled WGS sequence"/>
</dbReference>
<dbReference type="GO" id="GO:0071555">
    <property type="term" value="P:cell wall organization"/>
    <property type="evidence" value="ECO:0007669"/>
    <property type="project" value="UniProtKB-KW"/>
</dbReference>
<evidence type="ECO:0000256" key="1">
    <source>
        <dbReference type="ARBA" id="ARBA00001602"/>
    </source>
</evidence>
<comment type="catalytic activity">
    <reaction evidence="1 7">
        <text>L-glutamate = D-glutamate</text>
        <dbReference type="Rhea" id="RHEA:12813"/>
        <dbReference type="ChEBI" id="CHEBI:29985"/>
        <dbReference type="ChEBI" id="CHEBI:29986"/>
        <dbReference type="EC" id="5.1.1.3"/>
    </reaction>
</comment>
<evidence type="ECO:0000256" key="7">
    <source>
        <dbReference type="HAMAP-Rule" id="MF_00258"/>
    </source>
</evidence>
<dbReference type="GO" id="GO:0009252">
    <property type="term" value="P:peptidoglycan biosynthetic process"/>
    <property type="evidence" value="ECO:0007669"/>
    <property type="project" value="UniProtKB-UniRule"/>
</dbReference>
<dbReference type="EMBL" id="BAFB01000195">
    <property type="protein sequence ID" value="GAB36081.1"/>
    <property type="molecule type" value="Genomic_DNA"/>
</dbReference>
<comment type="similarity">
    <text evidence="7">Belongs to the aspartate/glutamate racemases family.</text>
</comment>
<evidence type="ECO:0000256" key="3">
    <source>
        <dbReference type="ARBA" id="ARBA00022960"/>
    </source>
</evidence>
<comment type="function">
    <text evidence="7">Provides the (R)-glutamate required for cell wall biosynthesis.</text>
</comment>
<dbReference type="EC" id="5.1.1.3" evidence="2 7"/>
<reference evidence="8" key="1">
    <citation type="submission" date="2012-02" db="EMBL/GenBank/DDBJ databases">
        <title>Whole genome shotgun sequence of Gordonia otitidis NBRC 100426.</title>
        <authorList>
            <person name="Yoshida I."/>
            <person name="Hosoyama A."/>
            <person name="Tsuchikane K."/>
            <person name="Katsumata H."/>
            <person name="Yamazaki S."/>
            <person name="Fujita N."/>
        </authorList>
    </citation>
    <scope>NUCLEOTIDE SEQUENCE [LARGE SCALE GENOMIC DNA]</scope>
    <source>
        <strain evidence="8">NBRC 100426</strain>
    </source>
</reference>
<feature type="active site" description="Proton donor/acceptor" evidence="7">
    <location>
        <position position="75"/>
    </location>
</feature>
<comment type="caution">
    <text evidence="8">The sequence shown here is derived from an EMBL/GenBank/DDBJ whole genome shotgun (WGS) entry which is preliminary data.</text>
</comment>
<dbReference type="InterPro" id="IPR004391">
    <property type="entry name" value="Glu_race"/>
</dbReference>
<dbReference type="NCBIfam" id="TIGR00067">
    <property type="entry name" value="glut_race"/>
    <property type="match status" value="1"/>
</dbReference>
<organism evidence="8 9">
    <name type="scientific">Gordonia otitidis (strain DSM 44809 / CCUG 52243 / JCM 12355 / NBRC 100426 / IFM 10032)</name>
    <dbReference type="NCBI Taxonomy" id="1108044"/>
    <lineage>
        <taxon>Bacteria</taxon>
        <taxon>Bacillati</taxon>
        <taxon>Actinomycetota</taxon>
        <taxon>Actinomycetes</taxon>
        <taxon>Mycobacteriales</taxon>
        <taxon>Gordoniaceae</taxon>
        <taxon>Gordonia</taxon>
    </lineage>
</organism>
<dbReference type="HAMAP" id="MF_00258">
    <property type="entry name" value="Glu_racemase"/>
    <property type="match status" value="1"/>
</dbReference>
<feature type="binding site" evidence="7">
    <location>
        <begin position="76"/>
        <end position="77"/>
    </location>
    <ligand>
        <name>substrate</name>
    </ligand>
</feature>
<feature type="binding site" evidence="7">
    <location>
        <begin position="44"/>
        <end position="45"/>
    </location>
    <ligand>
        <name>substrate</name>
    </ligand>
</feature>
<sequence>MITKHSPLGVIDSGVGGLTTVAALSKLLPGENVIYCGDNGNAPYGNRTGAEIVELTSHMLRYLANRGVKMVAVACNTISTTFDLPEFGGYQDQFGVPVLSIVRAAAEDVVHLRYQSVGVIATAFTIASRCYPTLIDELDPDIAVFGEPSVNLAALIEQGDLTSAAIDTEVTNHLNDLLDAHSVRDIVLGCTHYPILQPLFEAKAPHVAFINPAKDQARDVRLQLVKSGLLLHGSHDTVGTLEINTSGTRPVFDTVLNELGITRDYTLTEHVDYASVSAS</sequence>
<dbReference type="PROSITE" id="PS00924">
    <property type="entry name" value="ASP_GLU_RACEMASE_2"/>
    <property type="match status" value="1"/>
</dbReference>
<dbReference type="SUPFAM" id="SSF53681">
    <property type="entry name" value="Aspartate/glutamate racemase"/>
    <property type="match status" value="2"/>
</dbReference>
<proteinExistence type="inferred from homology"/>
<keyword evidence="3 7" id="KW-0133">Cell shape</keyword>
<dbReference type="AlphaFoldDB" id="H5TRH3"/>
<dbReference type="GO" id="GO:0008360">
    <property type="term" value="P:regulation of cell shape"/>
    <property type="evidence" value="ECO:0007669"/>
    <property type="project" value="UniProtKB-KW"/>
</dbReference>
<evidence type="ECO:0000256" key="5">
    <source>
        <dbReference type="ARBA" id="ARBA00023235"/>
    </source>
</evidence>
<feature type="binding site" evidence="7">
    <location>
        <begin position="191"/>
        <end position="192"/>
    </location>
    <ligand>
        <name>substrate</name>
    </ligand>
</feature>
<dbReference type="UniPathway" id="UPA00219"/>
<dbReference type="PANTHER" id="PTHR21198">
    <property type="entry name" value="GLUTAMATE RACEMASE"/>
    <property type="match status" value="1"/>
</dbReference>
<feature type="binding site" evidence="7">
    <location>
        <begin position="12"/>
        <end position="13"/>
    </location>
    <ligand>
        <name>substrate</name>
    </ligand>
</feature>
<evidence type="ECO:0000313" key="8">
    <source>
        <dbReference type="EMBL" id="GAB36081.1"/>
    </source>
</evidence>
<evidence type="ECO:0000256" key="4">
    <source>
        <dbReference type="ARBA" id="ARBA00022984"/>
    </source>
</evidence>
<feature type="active site" description="Proton donor/acceptor" evidence="7">
    <location>
        <position position="190"/>
    </location>
</feature>
<dbReference type="Pfam" id="PF01177">
    <property type="entry name" value="Asp_Glu_race"/>
    <property type="match status" value="1"/>
</dbReference>